<dbReference type="GO" id="GO:0042464">
    <property type="term" value="P:dosage compensation by hypoactivation of X chromosome"/>
    <property type="evidence" value="ECO:0007669"/>
    <property type="project" value="EnsemblMetazoa"/>
</dbReference>
<evidence type="ECO:0000313" key="11">
    <source>
        <dbReference type="WormBase" id="Bm5647a"/>
    </source>
</evidence>
<dbReference type="InterPro" id="IPR047131">
    <property type="entry name" value="RBFOX1-like"/>
</dbReference>
<dbReference type="GO" id="GO:0000381">
    <property type="term" value="P:regulation of alternative mRNA splicing, via spliceosome"/>
    <property type="evidence" value="ECO:0007669"/>
    <property type="project" value="EnsemblMetazoa"/>
</dbReference>
<dbReference type="PROSITE" id="PS50102">
    <property type="entry name" value="RRM"/>
    <property type="match status" value="1"/>
</dbReference>
<comment type="subcellular location">
    <subcellularLocation>
        <location evidence="1">Nucleus</location>
    </subcellularLocation>
</comment>
<evidence type="ECO:0000256" key="5">
    <source>
        <dbReference type="SAM" id="MobiDB-lite"/>
    </source>
</evidence>
<dbReference type="EMBL" id="CAAKNF010000196">
    <property type="protein sequence ID" value="VIO87813.1"/>
    <property type="molecule type" value="Genomic_DNA"/>
</dbReference>
<dbReference type="GO" id="GO:0034046">
    <property type="term" value="F:poly(G) binding"/>
    <property type="evidence" value="ECO:0007669"/>
    <property type="project" value="EnsemblMetazoa"/>
</dbReference>
<evidence type="ECO:0000256" key="2">
    <source>
        <dbReference type="ARBA" id="ARBA00022884"/>
    </source>
</evidence>
<dbReference type="Pfam" id="PF00076">
    <property type="entry name" value="RRM_1"/>
    <property type="match status" value="1"/>
</dbReference>
<dbReference type="CDD" id="cd12407">
    <property type="entry name" value="RRM_FOX1_like"/>
    <property type="match status" value="1"/>
</dbReference>
<dbReference type="OrthoDB" id="5382468at2759"/>
<dbReference type="WormBase" id="Bm5647a">
    <property type="protein sequence ID" value="BM25772"/>
    <property type="gene ID" value="WBGene00225908"/>
    <property type="gene designation" value="Bma-fox-1"/>
</dbReference>
<reference evidence="7" key="2">
    <citation type="submission" date="2012-12" db="EMBL/GenBank/DDBJ databases">
        <authorList>
            <person name="Gao Y.W."/>
            <person name="Fan S.T."/>
            <person name="Sun H.T."/>
            <person name="Wang Z."/>
            <person name="Gao X.L."/>
            <person name="Li Y.G."/>
            <person name="Wang T.C."/>
            <person name="Zhang K."/>
            <person name="Xu W.W."/>
            <person name="Yu Z.J."/>
            <person name="Xia X.Z."/>
        </authorList>
    </citation>
    <scope>NUCLEOTIDE SEQUENCE</scope>
    <source>
        <strain evidence="7">FR3</strain>
    </source>
</reference>
<dbReference type="GO" id="GO:0097157">
    <property type="term" value="F:pre-mRNA intronic binding"/>
    <property type="evidence" value="ECO:0007669"/>
    <property type="project" value="EnsemblMetazoa"/>
</dbReference>
<organism evidence="7">
    <name type="scientific">Brugia malayi</name>
    <name type="common">Filarial nematode worm</name>
    <dbReference type="NCBI Taxonomy" id="6279"/>
    <lineage>
        <taxon>Eukaryota</taxon>
        <taxon>Metazoa</taxon>
        <taxon>Ecdysozoa</taxon>
        <taxon>Nematoda</taxon>
        <taxon>Chromadorea</taxon>
        <taxon>Rhabditida</taxon>
        <taxon>Spirurina</taxon>
        <taxon>Spiruromorpha</taxon>
        <taxon>Filarioidea</taxon>
        <taxon>Onchocercidae</taxon>
        <taxon>Brugia</taxon>
    </lineage>
</organism>
<evidence type="ECO:0000313" key="9">
    <source>
        <dbReference type="Proteomes" id="UP000006672"/>
    </source>
</evidence>
<accession>A0A0H5S8Q1</accession>
<proteinExistence type="predicted"/>
<dbReference type="GO" id="GO:0000366">
    <property type="term" value="P:mRNA alternative trans-splicing"/>
    <property type="evidence" value="ECO:0007669"/>
    <property type="project" value="EnsemblMetazoa"/>
</dbReference>
<feature type="region of interest" description="Disordered" evidence="5">
    <location>
        <begin position="121"/>
        <end position="153"/>
    </location>
</feature>
<accession>A0A4E9EUT8</accession>
<dbReference type="GO" id="GO:0008143">
    <property type="term" value="F:poly(A) binding"/>
    <property type="evidence" value="ECO:0007669"/>
    <property type="project" value="EnsemblMetazoa"/>
</dbReference>
<dbReference type="EMBL" id="LN856996">
    <property type="protein sequence ID" value="CRZ25068.1"/>
    <property type="molecule type" value="Genomic_DNA"/>
</dbReference>
<evidence type="ECO:0000256" key="4">
    <source>
        <dbReference type="PROSITE-ProRule" id="PRU00176"/>
    </source>
</evidence>
<dbReference type="SUPFAM" id="SSF54928">
    <property type="entry name" value="RNA-binding domain, RBD"/>
    <property type="match status" value="1"/>
</dbReference>
<keyword evidence="2 4" id="KW-0694">RNA-binding</keyword>
<dbReference type="PANTHER" id="PTHR15597">
    <property type="entry name" value="ATAXIN 2-BINDING PROTEIN 1-RELATED"/>
    <property type="match status" value="1"/>
</dbReference>
<dbReference type="Gene3D" id="3.30.70.330">
    <property type="match status" value="1"/>
</dbReference>
<dbReference type="SMART" id="SM00360">
    <property type="entry name" value="RRM"/>
    <property type="match status" value="1"/>
</dbReference>
<dbReference type="GO" id="GO:0007538">
    <property type="term" value="P:primary sex determination"/>
    <property type="evidence" value="ECO:0007669"/>
    <property type="project" value="EnsemblMetazoa"/>
</dbReference>
<reference evidence="10" key="4">
    <citation type="submission" date="2019-12" db="UniProtKB">
        <authorList>
            <consortium name="WormBaseParasite"/>
        </authorList>
    </citation>
    <scope>IDENTIFICATION</scope>
</reference>
<dbReference type="OMA" id="RKIEVNC"/>
<dbReference type="GO" id="GO:0005634">
    <property type="term" value="C:nucleus"/>
    <property type="evidence" value="ECO:0007669"/>
    <property type="project" value="UniProtKB-SubCell"/>
</dbReference>
<dbReference type="GO" id="GO:0003729">
    <property type="term" value="F:mRNA binding"/>
    <property type="evidence" value="ECO:0007669"/>
    <property type="project" value="TreeGrafter"/>
</dbReference>
<evidence type="ECO:0000259" key="6">
    <source>
        <dbReference type="PROSITE" id="PS50102"/>
    </source>
</evidence>
<feature type="compositionally biased region" description="Polar residues" evidence="5">
    <location>
        <begin position="127"/>
        <end position="151"/>
    </location>
</feature>
<evidence type="ECO:0000256" key="1">
    <source>
        <dbReference type="ARBA" id="ARBA00004123"/>
    </source>
</evidence>
<evidence type="ECO:0000313" key="8">
    <source>
        <dbReference type="EMBL" id="VIO87813.1"/>
    </source>
</evidence>
<dbReference type="WBParaSite" id="Bm5647a.1">
    <property type="protein sequence ID" value="Bm5647a.1"/>
    <property type="gene ID" value="WBGene00225908"/>
</dbReference>
<keyword evidence="9" id="KW-1185">Reference proteome</keyword>
<dbReference type="Proteomes" id="UP000006672">
    <property type="component" value="Unassembled WGS sequence"/>
</dbReference>
<name>A0A0H5S8Q1_BRUMA</name>
<evidence type="ECO:0000256" key="3">
    <source>
        <dbReference type="ARBA" id="ARBA00023242"/>
    </source>
</evidence>
<dbReference type="FunFam" id="3.30.70.330:FF:000821">
    <property type="entry name" value="Sex determination protein fox-1"/>
    <property type="match status" value="1"/>
</dbReference>
<dbReference type="InterPro" id="IPR012677">
    <property type="entry name" value="Nucleotide-bd_a/b_plait_sf"/>
</dbReference>
<evidence type="ECO:0000313" key="10">
    <source>
        <dbReference type="WBParaSite" id="Bm5647a.1"/>
    </source>
</evidence>
<dbReference type="GO" id="GO:0007399">
    <property type="term" value="P:nervous system development"/>
    <property type="evidence" value="ECO:0007669"/>
    <property type="project" value="InterPro"/>
</dbReference>
<reference evidence="8" key="3">
    <citation type="submission" date="2019-04" db="EMBL/GenBank/DDBJ databases">
        <authorList>
            <person name="Howe K."/>
            <person name="Paulini M."/>
            <person name="Williams G."/>
        </authorList>
    </citation>
    <scope>NUCLEOTIDE SEQUENCE [LARGE SCALE GENOMIC DNA]</scope>
    <source>
        <strain evidence="8">FR3</strain>
    </source>
</reference>
<protein>
    <submittedName>
        <fullName evidence="7">BMA-SPN-4, isoform a</fullName>
    </submittedName>
    <submittedName>
        <fullName evidence="8 10">RNA binding protein, putative</fullName>
    </submittedName>
</protein>
<dbReference type="InterPro" id="IPR000504">
    <property type="entry name" value="RRM_dom"/>
</dbReference>
<dbReference type="STRING" id="6279.A0A0H5S8Q1"/>
<dbReference type="GO" id="GO:0008266">
    <property type="term" value="F:poly(U) RNA binding"/>
    <property type="evidence" value="ECO:0007669"/>
    <property type="project" value="EnsemblMetazoa"/>
</dbReference>
<keyword evidence="3" id="KW-0539">Nucleus</keyword>
<dbReference type="AlphaFoldDB" id="A0A0H5S8Q1"/>
<reference evidence="7 9" key="1">
    <citation type="journal article" date="2007" name="Science">
        <title>Draft genome of the filarial nematode parasite Brugia malayi.</title>
        <authorList>
            <person name="Ghedin E."/>
            <person name="Wang S."/>
            <person name="Spiro D."/>
            <person name="Caler E."/>
            <person name="Zhao Q."/>
            <person name="Crabtree J."/>
            <person name="Allen J.E."/>
            <person name="Delcher A.L."/>
            <person name="Guiliano D.B."/>
            <person name="Miranda-Saavedra D."/>
            <person name="Angiuoli S.V."/>
            <person name="Creasy T."/>
            <person name="Amedeo P."/>
            <person name="Haas B."/>
            <person name="El-Sayed N.M."/>
            <person name="Wortman J.R."/>
            <person name="Feldblyum T."/>
            <person name="Tallon L."/>
            <person name="Schatz M."/>
            <person name="Shumway M."/>
            <person name="Koo H."/>
            <person name="Salzberg S.L."/>
            <person name="Schobel S."/>
            <person name="Pertea M."/>
            <person name="Pop M."/>
            <person name="White O."/>
            <person name="Barton G.J."/>
            <person name="Carlow C.K."/>
            <person name="Crawford M.J."/>
            <person name="Daub J."/>
            <person name="Dimmic M.W."/>
            <person name="Estes C.F."/>
            <person name="Foster J.M."/>
            <person name="Ganatra M."/>
            <person name="Gregory W.F."/>
            <person name="Johnson N.M."/>
            <person name="Jin J."/>
            <person name="Komuniecki R."/>
            <person name="Korf I."/>
            <person name="Kumar S."/>
            <person name="Laney S."/>
            <person name="Li B.W."/>
            <person name="Li W."/>
            <person name="Lindblom T.H."/>
            <person name="Lustigman S."/>
            <person name="Ma D."/>
            <person name="Maina C.V."/>
            <person name="Martin D.M."/>
            <person name="McCarter J.P."/>
            <person name="McReynolds L."/>
            <person name="Mitreva M."/>
            <person name="Nutman T.B."/>
            <person name="Parkinson J."/>
            <person name="Peregrin-Alvarez J.M."/>
            <person name="Poole C."/>
            <person name="Ren Q."/>
            <person name="Saunders L."/>
            <person name="Sluder A.E."/>
            <person name="Smith K."/>
            <person name="Stanke M."/>
            <person name="Unnasch T.R."/>
            <person name="Ware J."/>
            <person name="Wei A.D."/>
            <person name="Weil G."/>
            <person name="Williams D.J."/>
            <person name="Zhang Y."/>
            <person name="Williams S.A."/>
            <person name="Fraser-Liggett C."/>
            <person name="Slatko B."/>
            <person name="Blaxter M.L."/>
            <person name="Scott A.L."/>
        </authorList>
    </citation>
    <scope>NUCLEOTIDE SEQUENCE</scope>
    <source>
        <strain evidence="7 9">FR3</strain>
    </source>
</reference>
<dbReference type="GO" id="GO:0007617">
    <property type="term" value="P:mating behavior"/>
    <property type="evidence" value="ECO:0007669"/>
    <property type="project" value="EnsemblMetazoa"/>
</dbReference>
<dbReference type="FunCoup" id="A0A0H5S8Q1">
    <property type="interactions" value="58"/>
</dbReference>
<feature type="domain" description="RRM" evidence="6">
    <location>
        <begin position="155"/>
        <end position="231"/>
    </location>
</feature>
<dbReference type="InterPro" id="IPR035979">
    <property type="entry name" value="RBD_domain_sf"/>
</dbReference>
<gene>
    <name evidence="11" type="primary">bma-fox-1</name>
    <name evidence="7" type="synonym">Bma-spn-4</name>
    <name evidence="8 10 11" type="ORF">Bm5647</name>
    <name evidence="8" type="ORF">BM_BM5647</name>
    <name evidence="7" type="ORF">BM_Bm5647</name>
</gene>
<sequence length="418" mass="43936">MNYRCSMQIMQALYQLSANAAPQAFQSPGQPPVNLAAMKQFMQAGVSPVLLQQIQVAQQQQFAAASAAAAMHQSGGLLAAPVVGTVVSNAESEKQDEKLAREQYDLQVQMQMAAVAGIGPQIPPPSAVQSQPVAPNALTTPDPSTSSNSVDSAPKRLHVSNIPFRFRDPDLRAMFEKYGPVTDVEIIFNERGSKGFGFVTMEKSADAEKARQELHGSSVEGRKIEVNCATARIHTKKPKVAPGMVDASLAVAALQGAALQQAAAANRALYLRNPLAQALAVRNLQTLNVQSQLAALGQPQQLSFITPALAAQMQNQSLLLGAAQLPQTTQPLQQSYDPTTTLLTEQARLQLVAAQAANPALMAAAAAAAAAARNAVAGTAGTTSIGEQYLGQALTAALPGYPAMAAATYRTLNRFAPY</sequence>
<dbReference type="InterPro" id="IPR034237">
    <property type="entry name" value="FOX1_RRM"/>
</dbReference>
<dbReference type="PANTHER" id="PTHR15597:SF22">
    <property type="entry name" value="RNA-BINDING FOX PROTEIN 1, ISOFORM H"/>
    <property type="match status" value="1"/>
</dbReference>
<dbReference type="GO" id="GO:0005737">
    <property type="term" value="C:cytoplasm"/>
    <property type="evidence" value="ECO:0007669"/>
    <property type="project" value="TreeGrafter"/>
</dbReference>
<dbReference type="GO" id="GO:0010629">
    <property type="term" value="P:negative regulation of gene expression"/>
    <property type="evidence" value="ECO:0007669"/>
    <property type="project" value="EnsemblMetazoa"/>
</dbReference>
<evidence type="ECO:0000313" key="7">
    <source>
        <dbReference type="EMBL" id="CRZ25068.1"/>
    </source>
</evidence>